<dbReference type="SUPFAM" id="SSF53474">
    <property type="entry name" value="alpha/beta-Hydrolases"/>
    <property type="match status" value="1"/>
</dbReference>
<dbReference type="Gene3D" id="3.40.50.1820">
    <property type="entry name" value="alpha/beta hydrolase"/>
    <property type="match status" value="1"/>
</dbReference>
<dbReference type="Proteomes" id="UP001306508">
    <property type="component" value="Unassembled WGS sequence"/>
</dbReference>
<dbReference type="InterPro" id="IPR044880">
    <property type="entry name" value="NCX_ion-bd_dom_sf"/>
</dbReference>
<proteinExistence type="inferred from homology"/>
<comment type="caution">
    <text evidence="13">The sequence shown here is derived from an EMBL/GenBank/DDBJ whole genome shotgun (WGS) entry which is preliminary data.</text>
</comment>
<keyword evidence="4 9" id="KW-0812">Transmembrane</keyword>
<dbReference type="GO" id="GO:0005774">
    <property type="term" value="C:vacuolar membrane"/>
    <property type="evidence" value="ECO:0007669"/>
    <property type="project" value="UniProtKB-ARBA"/>
</dbReference>
<keyword evidence="6" id="KW-0406">Ion transport</keyword>
<dbReference type="InterPro" id="IPR004837">
    <property type="entry name" value="NaCa_Exmemb"/>
</dbReference>
<evidence type="ECO:0000259" key="12">
    <source>
        <dbReference type="Pfam" id="PF03733"/>
    </source>
</evidence>
<keyword evidence="5 9" id="KW-1133">Transmembrane helix</keyword>
<dbReference type="InterPro" id="IPR005185">
    <property type="entry name" value="YccF"/>
</dbReference>
<evidence type="ECO:0000256" key="1">
    <source>
        <dbReference type="ARBA" id="ARBA00004127"/>
    </source>
</evidence>
<feature type="transmembrane region" description="Helical" evidence="9">
    <location>
        <begin position="324"/>
        <end position="351"/>
    </location>
</feature>
<dbReference type="AlphaFoldDB" id="A0AAN8A733"/>
<feature type="transmembrane region" description="Helical" evidence="9">
    <location>
        <begin position="510"/>
        <end position="532"/>
    </location>
</feature>
<dbReference type="InterPro" id="IPR004713">
    <property type="entry name" value="CaH_exchang"/>
</dbReference>
<organism evidence="13 14">
    <name type="scientific">Arxiozyma heterogenica</name>
    <dbReference type="NCBI Taxonomy" id="278026"/>
    <lineage>
        <taxon>Eukaryota</taxon>
        <taxon>Fungi</taxon>
        <taxon>Dikarya</taxon>
        <taxon>Ascomycota</taxon>
        <taxon>Saccharomycotina</taxon>
        <taxon>Saccharomycetes</taxon>
        <taxon>Saccharomycetales</taxon>
        <taxon>Saccharomycetaceae</taxon>
        <taxon>Arxiozyma</taxon>
    </lineage>
</organism>
<evidence type="ECO:0000256" key="4">
    <source>
        <dbReference type="ARBA" id="ARBA00022692"/>
    </source>
</evidence>
<keyword evidence="3" id="KW-0813">Transport</keyword>
<feature type="transmembrane region" description="Helical" evidence="9">
    <location>
        <begin position="622"/>
        <end position="643"/>
    </location>
</feature>
<accession>A0AAN8A733</accession>
<dbReference type="GO" id="GO:0015369">
    <property type="term" value="F:calcium:proton antiporter activity"/>
    <property type="evidence" value="ECO:0007669"/>
    <property type="project" value="TreeGrafter"/>
</dbReference>
<feature type="domain" description="Sodium/calcium exchanger membrane region" evidence="11">
    <location>
        <begin position="875"/>
        <end position="950"/>
    </location>
</feature>
<sequence>MDDSSTEPPDTSSVVVKSKKNISQTTPIIQENIHGTRIFSVDDDPEEVKHDIRYLEGLHDGFHYALHTQKSRNALSAIKSAPNIDILNNNNNNTTVSLANPVTNTTVQGSRPKQHRSISKLAILTTPDSGIGFDLNNSIKHEISESNLNSLRGNNSNNNNNNVVSNNIIAASALLDNISDRYIVHDTSFHDHKNTNHSNNSTTNNNNNNNNNNDLSIQEIPLSSNYTDDQDLESNLLNAINQLNNNNINNNNDDDDDQVSIASSIESFTLKERQDAINKTHPFGIRIWKPALYKKQRSVQKAADEDIHETKLKHISIYVHLSNVLWSLTMGLTLFVIFLMASILVFILGGFTQSSRNYSKVFFNLSKYLLWPFGKVVFLLKDEHYLKEDRGEGISVPQFYKWVTSYGNRLFFHQSQTLSPTVSSNERLQYPSYGSIPLSNNQQQTVVPGSSKTHNSTTFANNLNLNHSANSPVENSTLQQRRFFGRGEWTLGRIIFYTLFHLILEPIVMLFALITWLFVFTIPMSNILWNLLYHLRKHPLALGFKNLQNSSTTLNNVDNGTNKNILLCTFRCAGWHYYKFTVDGTNVIVVNLIFLVFFTIFDFFVLKSYFNINHTWLTDESSIFILCLSSIIPLAFYIGQAVASISAQTSMGVGAVINAFFSTIVEIYLYCIALKKGEGPLVEGSIIGSILGAVLLLPGLSMCGGAWNRKTQRYNPASAGVSSALLIFSTIVLYAPTIIYEIYGEYTVICMDNGNSNHNSNNNNNTVYGLTMKSATMAIFSDQCYFRHPPLRYDNMYTDIIQPMSISCAIVLFLAYIIGLWFTLRTHAKLIWELPITEQIKESSVNIEDGEHCLENDRNLAHEGHEAPNWSRSKSTYILLIATVLYAVIAEILVACVDSVLEDFPGLSPKFLGLTIFALVPNTTEFLNAISFAVHGNVALSMEIGTAYALQIKKEKAGWKMIVGMFVNKLVYPSWAQNARKHVDTPAIRGLPYERVLLTTADRVKIEAYDLQNENSKSTVLILCPNAGNIGFFIPIVELFYRQLGMSVFIYSYRGYGFSEGSPSEKGLKLDADRAISYLATNNFHKNKQLVLYGRSLGGANAIYIASKYPELVDGVILENTFLSIRKVIPYMFPYLKSVAFMCHEIWNSEGLIPNCNTNTPFLFLRGLKDEIVPPSHMRQLYELCPSTLKRIFEFPFGHHNDTILQDGYWDVIKQFLKKNDFI</sequence>
<evidence type="ECO:0000256" key="5">
    <source>
        <dbReference type="ARBA" id="ARBA00022989"/>
    </source>
</evidence>
<feature type="region of interest" description="Disordered" evidence="8">
    <location>
        <begin position="189"/>
        <end position="216"/>
    </location>
</feature>
<feature type="transmembrane region" description="Helical" evidence="9">
    <location>
        <begin position="587"/>
        <end position="610"/>
    </location>
</feature>
<feature type="transmembrane region" description="Helical" evidence="9">
    <location>
        <begin position="800"/>
        <end position="824"/>
    </location>
</feature>
<dbReference type="PANTHER" id="PTHR31503">
    <property type="entry name" value="VACUOLAR CALCIUM ION TRANSPORTER"/>
    <property type="match status" value="1"/>
</dbReference>
<dbReference type="GO" id="GO:0012505">
    <property type="term" value="C:endomembrane system"/>
    <property type="evidence" value="ECO:0007669"/>
    <property type="project" value="UniProtKB-SubCell"/>
</dbReference>
<name>A0AAN8A733_9SACH</name>
<dbReference type="InterPro" id="IPR000073">
    <property type="entry name" value="AB_hydrolase_1"/>
</dbReference>
<protein>
    <submittedName>
        <fullName evidence="13">Uncharacterized protein</fullName>
    </submittedName>
</protein>
<evidence type="ECO:0000313" key="14">
    <source>
        <dbReference type="Proteomes" id="UP001306508"/>
    </source>
</evidence>
<dbReference type="Pfam" id="PF01699">
    <property type="entry name" value="Na_Ca_ex"/>
    <property type="match status" value="2"/>
</dbReference>
<evidence type="ECO:0000259" key="10">
    <source>
        <dbReference type="Pfam" id="PF00561"/>
    </source>
</evidence>
<evidence type="ECO:0000256" key="6">
    <source>
        <dbReference type="ARBA" id="ARBA00023065"/>
    </source>
</evidence>
<feature type="transmembrane region" description="Helical" evidence="9">
    <location>
        <begin position="719"/>
        <end position="739"/>
    </location>
</feature>
<gene>
    <name evidence="13" type="ORF">RI543_005097</name>
</gene>
<feature type="transmembrane region" description="Helical" evidence="9">
    <location>
        <begin position="877"/>
        <end position="901"/>
    </location>
</feature>
<reference evidence="14" key="1">
    <citation type="submission" date="2023-07" db="EMBL/GenBank/DDBJ databases">
        <title>A draft genome of Kazachstania heterogenica Y-27499.</title>
        <authorList>
            <person name="Donic C."/>
            <person name="Kralova J.S."/>
            <person name="Fidel L."/>
            <person name="Ben-Dor S."/>
            <person name="Jung S."/>
        </authorList>
    </citation>
    <scope>NUCLEOTIDE SEQUENCE [LARGE SCALE GENOMIC DNA]</scope>
    <source>
        <strain evidence="14">Y27499</strain>
    </source>
</reference>
<dbReference type="PANTHER" id="PTHR31503:SF10">
    <property type="entry name" value="VNX1 PROTEIN"/>
    <property type="match status" value="1"/>
</dbReference>
<feature type="domain" description="AB hydrolase-1" evidence="10">
    <location>
        <begin position="1026"/>
        <end position="1122"/>
    </location>
</feature>
<dbReference type="Pfam" id="PF00561">
    <property type="entry name" value="Abhydrolase_1"/>
    <property type="match status" value="1"/>
</dbReference>
<evidence type="ECO:0000313" key="13">
    <source>
        <dbReference type="EMBL" id="KAK5773580.1"/>
    </source>
</evidence>
<feature type="compositionally biased region" description="Low complexity" evidence="8">
    <location>
        <begin position="196"/>
        <end position="213"/>
    </location>
</feature>
<feature type="domain" description="Sodium/calcium exchanger membrane region" evidence="11">
    <location>
        <begin position="623"/>
        <end position="737"/>
    </location>
</feature>
<evidence type="ECO:0000256" key="2">
    <source>
        <dbReference type="ARBA" id="ARBA00008170"/>
    </source>
</evidence>
<evidence type="ECO:0000256" key="9">
    <source>
        <dbReference type="SAM" id="Phobius"/>
    </source>
</evidence>
<comment type="subcellular location">
    <subcellularLocation>
        <location evidence="1">Endomembrane system</location>
        <topology evidence="1">Multi-pass membrane protein</topology>
    </subcellularLocation>
</comment>
<evidence type="ECO:0000256" key="3">
    <source>
        <dbReference type="ARBA" id="ARBA00022448"/>
    </source>
</evidence>
<keyword evidence="7 9" id="KW-0472">Membrane</keyword>
<keyword evidence="14" id="KW-1185">Reference proteome</keyword>
<evidence type="ECO:0000256" key="7">
    <source>
        <dbReference type="ARBA" id="ARBA00023136"/>
    </source>
</evidence>
<dbReference type="InterPro" id="IPR029058">
    <property type="entry name" value="AB_hydrolase_fold"/>
</dbReference>
<dbReference type="EMBL" id="JAWIZZ010000073">
    <property type="protein sequence ID" value="KAK5773580.1"/>
    <property type="molecule type" value="Genomic_DNA"/>
</dbReference>
<comment type="similarity">
    <text evidence="2">Belongs to the Ca(2+):cation antiporter (CaCA) (TC 2.A.19) family.</text>
</comment>
<feature type="transmembrane region" description="Helical" evidence="9">
    <location>
        <begin position="655"/>
        <end position="674"/>
    </location>
</feature>
<dbReference type="Pfam" id="PF03733">
    <property type="entry name" value="YccF"/>
    <property type="match status" value="1"/>
</dbReference>
<evidence type="ECO:0000256" key="8">
    <source>
        <dbReference type="SAM" id="MobiDB-lite"/>
    </source>
</evidence>
<feature type="domain" description="Inner membrane component" evidence="12">
    <location>
        <begin position="321"/>
        <end position="375"/>
    </location>
</feature>
<evidence type="ECO:0000259" key="11">
    <source>
        <dbReference type="Pfam" id="PF01699"/>
    </source>
</evidence>
<dbReference type="Gene3D" id="1.20.1420.30">
    <property type="entry name" value="NCX, central ion-binding region"/>
    <property type="match status" value="1"/>
</dbReference>
<dbReference type="GO" id="GO:0006874">
    <property type="term" value="P:intracellular calcium ion homeostasis"/>
    <property type="evidence" value="ECO:0007669"/>
    <property type="project" value="TreeGrafter"/>
</dbReference>
<feature type="transmembrane region" description="Helical" evidence="9">
    <location>
        <begin position="686"/>
        <end position="707"/>
    </location>
</feature>